<evidence type="ECO:0008006" key="7">
    <source>
        <dbReference type="Google" id="ProtNLM"/>
    </source>
</evidence>
<feature type="domain" description="Fibronectin type-III" evidence="4">
    <location>
        <begin position="854"/>
        <end position="956"/>
    </location>
</feature>
<dbReference type="InterPro" id="IPR050941">
    <property type="entry name" value="CCN"/>
</dbReference>
<evidence type="ECO:0000313" key="5">
    <source>
        <dbReference type="EMBL" id="GFG29168.1"/>
    </source>
</evidence>
<feature type="region of interest" description="Disordered" evidence="2">
    <location>
        <begin position="523"/>
        <end position="562"/>
    </location>
</feature>
<feature type="region of interest" description="Disordered" evidence="2">
    <location>
        <begin position="420"/>
        <end position="504"/>
    </location>
</feature>
<dbReference type="SUPFAM" id="SSF57603">
    <property type="entry name" value="FnI-like domain"/>
    <property type="match status" value="1"/>
</dbReference>
<dbReference type="CDD" id="cd00063">
    <property type="entry name" value="FN3"/>
    <property type="match status" value="2"/>
</dbReference>
<feature type="compositionally biased region" description="Polar residues" evidence="2">
    <location>
        <begin position="598"/>
        <end position="608"/>
    </location>
</feature>
<dbReference type="InterPro" id="IPR003961">
    <property type="entry name" value="FN3_dom"/>
</dbReference>
<dbReference type="InParanoid" id="A0A6L2PFK3"/>
<evidence type="ECO:0000313" key="6">
    <source>
        <dbReference type="Proteomes" id="UP000502823"/>
    </source>
</evidence>
<comment type="caution">
    <text evidence="5">The sequence shown here is derived from an EMBL/GenBank/DDBJ whole genome shotgun (WGS) entry which is preliminary data.</text>
</comment>
<dbReference type="InterPro" id="IPR001007">
    <property type="entry name" value="VWF_dom"/>
</dbReference>
<name>A0A6L2PFK3_COPFO</name>
<dbReference type="GO" id="GO:0005615">
    <property type="term" value="C:extracellular space"/>
    <property type="evidence" value="ECO:0007669"/>
    <property type="project" value="TreeGrafter"/>
</dbReference>
<organism evidence="5 6">
    <name type="scientific">Coptotermes formosanus</name>
    <name type="common">Formosan subterranean termite</name>
    <dbReference type="NCBI Taxonomy" id="36987"/>
    <lineage>
        <taxon>Eukaryota</taxon>
        <taxon>Metazoa</taxon>
        <taxon>Ecdysozoa</taxon>
        <taxon>Arthropoda</taxon>
        <taxon>Hexapoda</taxon>
        <taxon>Insecta</taxon>
        <taxon>Pterygota</taxon>
        <taxon>Neoptera</taxon>
        <taxon>Polyneoptera</taxon>
        <taxon>Dictyoptera</taxon>
        <taxon>Blattodea</taxon>
        <taxon>Blattoidea</taxon>
        <taxon>Termitoidae</taxon>
        <taxon>Rhinotermitidae</taxon>
        <taxon>Coptotermes</taxon>
    </lineage>
</organism>
<keyword evidence="6" id="KW-1185">Reference proteome</keyword>
<dbReference type="EMBL" id="BLKM01003593">
    <property type="protein sequence ID" value="GFG29168.1"/>
    <property type="molecule type" value="Genomic_DNA"/>
</dbReference>
<evidence type="ECO:0000256" key="1">
    <source>
        <dbReference type="ARBA" id="ARBA00022729"/>
    </source>
</evidence>
<dbReference type="GO" id="GO:0045597">
    <property type="term" value="P:positive regulation of cell differentiation"/>
    <property type="evidence" value="ECO:0007669"/>
    <property type="project" value="TreeGrafter"/>
</dbReference>
<dbReference type="Gene3D" id="2.60.40.10">
    <property type="entry name" value="Immunoglobulins"/>
    <property type="match status" value="3"/>
</dbReference>
<reference evidence="6" key="1">
    <citation type="submission" date="2020-01" db="EMBL/GenBank/DDBJ databases">
        <title>Draft genome sequence of the Termite Coptotermes fromosanus.</title>
        <authorList>
            <person name="Itakura S."/>
            <person name="Yosikawa Y."/>
            <person name="Umezawa K."/>
        </authorList>
    </citation>
    <scope>NUCLEOTIDE SEQUENCE [LARGE SCALE GENOMIC DNA]</scope>
</reference>
<dbReference type="SMART" id="SM00060">
    <property type="entry name" value="FN3"/>
    <property type="match status" value="3"/>
</dbReference>
<dbReference type="SUPFAM" id="SSF49265">
    <property type="entry name" value="Fibronectin type III"/>
    <property type="match status" value="2"/>
</dbReference>
<feature type="region of interest" description="Disordered" evidence="2">
    <location>
        <begin position="348"/>
        <end position="396"/>
    </location>
</feature>
<gene>
    <name evidence="5" type="ORF">Cfor_04990</name>
</gene>
<protein>
    <recommendedName>
        <fullName evidence="7">Fibronectin type-III domain-containing protein</fullName>
    </recommendedName>
</protein>
<evidence type="ECO:0000259" key="4">
    <source>
        <dbReference type="PROSITE" id="PS50853"/>
    </source>
</evidence>
<accession>A0A6L2PFK3</accession>
<sequence>MVSYAKEEKMLIVKILFKCESVAQAHRNCRPRFTFPYGPAFGGDPVLMMHTPELCNYPVQRACALFSKALFEGSITAQPRNVFLFRYQSSEESCCDVLGYGTVYSAGCQYKGRHYASGEEFHDGCEAYCACTEGGVQCATIDCPTDSGLDVLDPSCMEWETNPPDFKPSPPYCCPEQVRCKNNGSCEYEGQHFNIWAEIPTNLTGCSKRCYCEYGNVSCHSTCPPVPDTPPSDLPCEPHQAVLSHLPGDDCCSHWLCPHLQHSGTLNGSSIAFNFHVTGSNVTVMHDRPTEQRQPANNTATYGASSDQHLGPVTPAGVAVKSEHKHIFLPLNPDYMPPSLLPFLEPLEPNDEHTSHNHSMNNVHPFKEKDSNAKDAPNKFPGDQKPALSIPVKTSNTRHEIDSTYITTTTTTTTEISKILETKEQERPESSEKPRRPEQKDTYKTEGKLEPHHVKSPFHPEYEETSGDSEQPIMWIPPHDHEGNTKHGESTRHPALNKPPVDNPRYGVQNHLSPGEYFIPPNRRPLLGPGEVIQVPSFPGSPEIQKQKPSPGHQVDGPSDPHLDQILMHLQKQGILPEHYTIVQQEGPPSHRDIPQQHRIQSPSQPEGTQRRPDDTPVYESDSDDIPIHLPTGRVPPQYNQGYVPKSIPRPEQHPSLYQTGIPRPQPNDPRNVSPYPLDSNKYHNQPGRQPDTDGPPVAHIPYQGLLLPHQYHGLSYVPSHVDIDHLLLTSQGRHNQSQPDEITVHTLEAVDEHTVKLVFSVSTILVGLHGRVELRYTSDVQNSDPSTWKQQVLAPPGDLIATPQLEFELGDLIPDTQYKIKITLILRDLQNSPTSKILSVRTPPAAAPITTLPPQIPVDVGLSVVDVNATWARLMWRKFTEFELQFIDGVQLRYKEKEGKVYADTPLIHRAVTSYTLEDLRPRTEYEVRIFFIPFPGQTTELIAERTTELLTADVHDLYKFNVTLELQHVKSTSVELSWSGVPYPEDKYVNIFRAIYQSDAGKEDFSTFKVAKRDSQARTVIHDLKPGTRYRLWLEVYLTNGKIKKSNVQDFITKPGSVPSVGATQQGQSLNFPYYLKHYVHLYAAISANLKP</sequence>
<dbReference type="InterPro" id="IPR013783">
    <property type="entry name" value="Ig-like_fold"/>
</dbReference>
<dbReference type="GO" id="GO:0005178">
    <property type="term" value="F:integrin binding"/>
    <property type="evidence" value="ECO:0007669"/>
    <property type="project" value="TreeGrafter"/>
</dbReference>
<dbReference type="InterPro" id="IPR036116">
    <property type="entry name" value="FN3_sf"/>
</dbReference>
<feature type="region of interest" description="Disordered" evidence="2">
    <location>
        <begin position="585"/>
        <end position="700"/>
    </location>
</feature>
<keyword evidence="1" id="KW-0732">Signal</keyword>
<dbReference type="PROSITE" id="PS50184">
    <property type="entry name" value="VWFC_2"/>
    <property type="match status" value="1"/>
</dbReference>
<evidence type="ECO:0000256" key="2">
    <source>
        <dbReference type="SAM" id="MobiDB-lite"/>
    </source>
</evidence>
<dbReference type="SMART" id="SM00214">
    <property type="entry name" value="VWC"/>
    <property type="match status" value="1"/>
</dbReference>
<dbReference type="AlphaFoldDB" id="A0A6L2PFK3"/>
<dbReference type="Proteomes" id="UP000502823">
    <property type="component" value="Unassembled WGS sequence"/>
</dbReference>
<feature type="compositionally biased region" description="Basic and acidic residues" evidence="2">
    <location>
        <begin position="478"/>
        <end position="492"/>
    </location>
</feature>
<dbReference type="GO" id="GO:0007155">
    <property type="term" value="P:cell adhesion"/>
    <property type="evidence" value="ECO:0007669"/>
    <property type="project" value="TreeGrafter"/>
</dbReference>
<dbReference type="Pfam" id="PF00041">
    <property type="entry name" value="fn3"/>
    <property type="match status" value="1"/>
</dbReference>
<feature type="compositionally biased region" description="Basic and acidic residues" evidence="2">
    <location>
        <begin position="420"/>
        <end position="462"/>
    </location>
</feature>
<feature type="domain" description="Fibronectin type-III" evidence="4">
    <location>
        <begin position="739"/>
        <end position="846"/>
    </location>
</feature>
<dbReference type="FunCoup" id="A0A6L2PFK3">
    <property type="interactions" value="56"/>
</dbReference>
<feature type="domain" description="VWFC" evidence="3">
    <location>
        <begin position="106"/>
        <end position="181"/>
    </location>
</feature>
<proteinExistence type="predicted"/>
<feature type="compositionally biased region" description="Basic and acidic residues" evidence="2">
    <location>
        <begin position="365"/>
        <end position="377"/>
    </location>
</feature>
<dbReference type="OrthoDB" id="6022609at2759"/>
<feature type="domain" description="Fibronectin type-III" evidence="4">
    <location>
        <begin position="962"/>
        <end position="1058"/>
    </location>
</feature>
<dbReference type="PANTHER" id="PTHR11348:SF34">
    <property type="entry name" value="EPIDERMAL CELL SURFACE RECEPTOR-RELATED"/>
    <property type="match status" value="1"/>
</dbReference>
<evidence type="ECO:0000259" key="3">
    <source>
        <dbReference type="PROSITE" id="PS50184"/>
    </source>
</evidence>
<dbReference type="PROSITE" id="PS50853">
    <property type="entry name" value="FN3"/>
    <property type="match status" value="3"/>
</dbReference>
<dbReference type="PANTHER" id="PTHR11348">
    <property type="entry name" value="CONNECTIVE TISSUE GROWTH FACTOR-RELATED"/>
    <property type="match status" value="1"/>
</dbReference>